<accession>X1EBD3</accession>
<protein>
    <recommendedName>
        <fullName evidence="2">Glycosyltransferase 2-like domain-containing protein</fullName>
    </recommendedName>
</protein>
<dbReference type="EMBL" id="BART01034543">
    <property type="protein sequence ID" value="GAH05953.1"/>
    <property type="molecule type" value="Genomic_DNA"/>
</dbReference>
<feature type="non-terminal residue" evidence="1">
    <location>
        <position position="209"/>
    </location>
</feature>
<organism evidence="1">
    <name type="scientific">marine sediment metagenome</name>
    <dbReference type="NCBI Taxonomy" id="412755"/>
    <lineage>
        <taxon>unclassified sequences</taxon>
        <taxon>metagenomes</taxon>
        <taxon>ecological metagenomes</taxon>
    </lineage>
</organism>
<dbReference type="SUPFAM" id="SSF53448">
    <property type="entry name" value="Nucleotide-diphospho-sugar transferases"/>
    <property type="match status" value="1"/>
</dbReference>
<proteinExistence type="predicted"/>
<feature type="non-terminal residue" evidence="1">
    <location>
        <position position="1"/>
    </location>
</feature>
<gene>
    <name evidence="1" type="ORF">S01H4_59007</name>
</gene>
<dbReference type="AlphaFoldDB" id="X1EBD3"/>
<dbReference type="InterPro" id="IPR029044">
    <property type="entry name" value="Nucleotide-diphossugar_trans"/>
</dbReference>
<reference evidence="1" key="1">
    <citation type="journal article" date="2014" name="Front. Microbiol.">
        <title>High frequency of phylogenetically diverse reductive dehalogenase-homologous genes in deep subseafloor sedimentary metagenomes.</title>
        <authorList>
            <person name="Kawai M."/>
            <person name="Futagami T."/>
            <person name="Toyoda A."/>
            <person name="Takaki Y."/>
            <person name="Nishi S."/>
            <person name="Hori S."/>
            <person name="Arai W."/>
            <person name="Tsubouchi T."/>
            <person name="Morono Y."/>
            <person name="Uchiyama I."/>
            <person name="Ito T."/>
            <person name="Fujiyama A."/>
            <person name="Inagaki F."/>
            <person name="Takami H."/>
        </authorList>
    </citation>
    <scope>NUCLEOTIDE SEQUENCE</scope>
    <source>
        <strain evidence="1">Expedition CK06-06</strain>
    </source>
</reference>
<evidence type="ECO:0000313" key="1">
    <source>
        <dbReference type="EMBL" id="GAH05953.1"/>
    </source>
</evidence>
<comment type="caution">
    <text evidence="1">The sequence shown here is derived from an EMBL/GenBank/DDBJ whole genome shotgun (WGS) entry which is preliminary data.</text>
</comment>
<evidence type="ECO:0008006" key="2">
    <source>
        <dbReference type="Google" id="ProtNLM"/>
    </source>
</evidence>
<name>X1EBD3_9ZZZZ</name>
<sequence length="209" mass="24144">SKNVDTSGVYSGKNKREDYMKTIDMVLATRYRFDKLLRMLKSVPPLRNLNIHVVFDGDHDGFVRFSRLPKDHYQGGTMTGYLIEEHSGSVHCRNHIFPQCEDGVLIACDDITFSKGAIESAFKNFNSRFKDGFGVVGFNQFNAVPPTDFCWTGVCLVGQKYLMSHPKKQLLNPEYFHFATREIEWKAKKLRVLYRDPDAKIFHYHPGRI</sequence>